<protein>
    <recommendedName>
        <fullName evidence="6">Secreted protein</fullName>
    </recommendedName>
</protein>
<accession>A0A7K2IXF1</accession>
<feature type="region of interest" description="Disordered" evidence="1">
    <location>
        <begin position="1"/>
        <end position="20"/>
    </location>
</feature>
<dbReference type="EMBL" id="WWHY01000001">
    <property type="protein sequence ID" value="MYR34658.1"/>
    <property type="molecule type" value="Genomic_DNA"/>
</dbReference>
<evidence type="ECO:0000313" key="3">
    <source>
        <dbReference type="EMBL" id="MYR34658.1"/>
    </source>
</evidence>
<reference evidence="2 5" key="2">
    <citation type="submission" date="2024-01" db="EMBL/GenBank/DDBJ databases">
        <title>Genome mining of biosynthetic gene clusters to explore secondary metabolites of Streptomyces sp.</title>
        <authorList>
            <person name="Baig A."/>
            <person name="Ajitkumar Shintre N."/>
            <person name="Kumar H."/>
            <person name="Anbarasu A."/>
            <person name="Ramaiah S."/>
        </authorList>
    </citation>
    <scope>NUCLEOTIDE SEQUENCE [LARGE SCALE GENOMIC DNA]</scope>
    <source>
        <strain evidence="2 5">A01</strain>
    </source>
</reference>
<proteinExistence type="predicted"/>
<evidence type="ECO:0008006" key="6">
    <source>
        <dbReference type="Google" id="ProtNLM"/>
    </source>
</evidence>
<keyword evidence="5" id="KW-1185">Reference proteome</keyword>
<dbReference type="EMBL" id="JAYMRS010000001">
    <property type="protein sequence ID" value="MFB8766123.1"/>
    <property type="molecule type" value="Genomic_DNA"/>
</dbReference>
<evidence type="ECO:0000313" key="4">
    <source>
        <dbReference type="Proteomes" id="UP000467124"/>
    </source>
</evidence>
<comment type="caution">
    <text evidence="3">The sequence shown here is derived from an EMBL/GenBank/DDBJ whole genome shotgun (WGS) entry which is preliminary data.</text>
</comment>
<evidence type="ECO:0000313" key="5">
    <source>
        <dbReference type="Proteomes" id="UP001585053"/>
    </source>
</evidence>
<gene>
    <name evidence="3" type="ORF">GTW20_21000</name>
    <name evidence="2" type="ORF">VSQ78_00310</name>
</gene>
<evidence type="ECO:0000256" key="1">
    <source>
        <dbReference type="SAM" id="MobiDB-lite"/>
    </source>
</evidence>
<sequence length="209" mass="23528">METPVGPVPLPETAHPRTTEPERALIGNAHREHPLESAMPRPLLFLDVDGPLNPFRAEHADLPDSYVAHPMRPTGWEPPARPLRVRLNPHHGEALLALPYDLVWATTWEEDANTMIGPLLGLPELPVVAFPHVDRFAPGLFFKTRRLVEYAAGRPFAWVDDGITARDITWVRRNHLSDALLHPVDPAIGLWEKDFELLADWPEDMGLVD</sequence>
<reference evidence="3 4" key="1">
    <citation type="journal article" date="2019" name="Nat. Commun.">
        <title>The antimicrobial potential of Streptomyces from insect microbiomes.</title>
        <authorList>
            <person name="Chevrette M.G."/>
            <person name="Carlson C.M."/>
            <person name="Ortega H.E."/>
            <person name="Thomas C."/>
            <person name="Ananiev G.E."/>
            <person name="Barns K.J."/>
            <person name="Book A.J."/>
            <person name="Cagnazzo J."/>
            <person name="Carlos C."/>
            <person name="Flanigan W."/>
            <person name="Grubbs K.J."/>
            <person name="Horn H.A."/>
            <person name="Hoffmann F.M."/>
            <person name="Klassen J.L."/>
            <person name="Knack J.J."/>
            <person name="Lewin G.R."/>
            <person name="McDonald B.R."/>
            <person name="Muller L."/>
            <person name="Melo W.G.P."/>
            <person name="Pinto-Tomas A.A."/>
            <person name="Schmitz A."/>
            <person name="Wendt-Pienkowski E."/>
            <person name="Wildman S."/>
            <person name="Zhao M."/>
            <person name="Zhang F."/>
            <person name="Bugni T.S."/>
            <person name="Andes D.R."/>
            <person name="Pupo M.T."/>
            <person name="Currie C.R."/>
        </authorList>
    </citation>
    <scope>NUCLEOTIDE SEQUENCE [LARGE SCALE GENOMIC DNA]</scope>
    <source>
        <strain evidence="3 4">SID5840</strain>
    </source>
</reference>
<evidence type="ECO:0000313" key="2">
    <source>
        <dbReference type="EMBL" id="MFB8766123.1"/>
    </source>
</evidence>
<dbReference type="AlphaFoldDB" id="A0A7K2IXF1"/>
<dbReference type="Proteomes" id="UP000467124">
    <property type="component" value="Unassembled WGS sequence"/>
</dbReference>
<feature type="compositionally biased region" description="Pro residues" evidence="1">
    <location>
        <begin position="1"/>
        <end position="10"/>
    </location>
</feature>
<organism evidence="3 4">
    <name type="scientific">Nocardiopsis alba</name>
    <dbReference type="NCBI Taxonomy" id="53437"/>
    <lineage>
        <taxon>Bacteria</taxon>
        <taxon>Bacillati</taxon>
        <taxon>Actinomycetota</taxon>
        <taxon>Actinomycetes</taxon>
        <taxon>Streptosporangiales</taxon>
        <taxon>Nocardiopsidaceae</taxon>
        <taxon>Nocardiopsis</taxon>
    </lineage>
</organism>
<dbReference type="Proteomes" id="UP001585053">
    <property type="component" value="Unassembled WGS sequence"/>
</dbReference>
<dbReference type="RefSeq" id="WP_014911265.1">
    <property type="nucleotide sequence ID" value="NZ_JAYMRS010000001.1"/>
</dbReference>
<dbReference type="OMA" id="HPMRPTG"/>
<name>A0A7K2IXF1_9ACTN</name>